<evidence type="ECO:0000256" key="5">
    <source>
        <dbReference type="ARBA" id="ARBA00023136"/>
    </source>
</evidence>
<feature type="transmembrane region" description="Helical" evidence="6">
    <location>
        <begin position="111"/>
        <end position="130"/>
    </location>
</feature>
<comment type="similarity">
    <text evidence="2">Belongs to the UPF0220 family.</text>
</comment>
<reference evidence="7" key="1">
    <citation type="submission" date="2020-05" db="UniProtKB">
        <authorList>
            <consortium name="EnsemblMetazoa"/>
        </authorList>
    </citation>
    <scope>IDENTIFICATION</scope>
    <source>
        <strain evidence="7">Jacobina</strain>
    </source>
</reference>
<sequence>MLFRFYLSRSSRFSDSAGTAKIPAGNFVSKRKVQNNREKIFVISSPLSQKSRPHGAFYVKMAIFDAFHSCMWFEATSRRNAFASIVSGLFFFIGWWLIIDASTESGGGLDGAHHICGILGSISFFMVNAVSNSMISESYTGGRLSQRGARIWLFVGFVLGFAAIIAAVWIMIAEFSLPETQAKWPGVALLLQNLFIFLGSLVYKFGRSESDSEFGF</sequence>
<comment type="subcellular location">
    <subcellularLocation>
        <location evidence="1">Membrane</location>
        <topology evidence="1">Multi-pass membrane protein</topology>
    </subcellularLocation>
</comment>
<protein>
    <submittedName>
        <fullName evidence="7">Uncharacterized protein</fullName>
    </submittedName>
</protein>
<dbReference type="EMBL" id="AJWK01006625">
    <property type="status" value="NOT_ANNOTATED_CDS"/>
    <property type="molecule type" value="Genomic_DNA"/>
</dbReference>
<accession>A0A1B0CCD2</accession>
<evidence type="ECO:0000256" key="6">
    <source>
        <dbReference type="SAM" id="Phobius"/>
    </source>
</evidence>
<evidence type="ECO:0000256" key="3">
    <source>
        <dbReference type="ARBA" id="ARBA00022692"/>
    </source>
</evidence>
<dbReference type="AlphaFoldDB" id="A0A1B0CCD2"/>
<dbReference type="InterPro" id="IPR007919">
    <property type="entry name" value="UPF0220"/>
</dbReference>
<proteinExistence type="inferred from homology"/>
<name>A0A1B0CCD2_LUTLO</name>
<evidence type="ECO:0000256" key="1">
    <source>
        <dbReference type="ARBA" id="ARBA00004141"/>
    </source>
</evidence>
<keyword evidence="4 6" id="KW-1133">Transmembrane helix</keyword>
<dbReference type="Pfam" id="PF05255">
    <property type="entry name" value="UPF0220"/>
    <property type="match status" value="1"/>
</dbReference>
<keyword evidence="5 6" id="KW-0472">Membrane</keyword>
<dbReference type="GO" id="GO:0016020">
    <property type="term" value="C:membrane"/>
    <property type="evidence" value="ECO:0007669"/>
    <property type="project" value="UniProtKB-SubCell"/>
</dbReference>
<feature type="transmembrane region" description="Helical" evidence="6">
    <location>
        <begin position="184"/>
        <end position="203"/>
    </location>
</feature>
<dbReference type="PANTHER" id="PTHR13180">
    <property type="entry name" value="SMALL MEMBRANE PROTEIN-RELATED"/>
    <property type="match status" value="1"/>
</dbReference>
<organism evidence="7 8">
    <name type="scientific">Lutzomyia longipalpis</name>
    <name type="common">Sand fly</name>
    <dbReference type="NCBI Taxonomy" id="7200"/>
    <lineage>
        <taxon>Eukaryota</taxon>
        <taxon>Metazoa</taxon>
        <taxon>Ecdysozoa</taxon>
        <taxon>Arthropoda</taxon>
        <taxon>Hexapoda</taxon>
        <taxon>Insecta</taxon>
        <taxon>Pterygota</taxon>
        <taxon>Neoptera</taxon>
        <taxon>Endopterygota</taxon>
        <taxon>Diptera</taxon>
        <taxon>Nematocera</taxon>
        <taxon>Psychodoidea</taxon>
        <taxon>Psychodidae</taxon>
        <taxon>Lutzomyia</taxon>
        <taxon>Lutzomyia</taxon>
    </lineage>
</organism>
<feature type="transmembrane region" description="Helical" evidence="6">
    <location>
        <begin position="81"/>
        <end position="99"/>
    </location>
</feature>
<dbReference type="EnsemblMetazoa" id="LLOJ002000-RA">
    <property type="protein sequence ID" value="LLOJ002000-PA"/>
    <property type="gene ID" value="LLOJ002000"/>
</dbReference>
<evidence type="ECO:0000313" key="7">
    <source>
        <dbReference type="EnsemblMetazoa" id="LLOJ002000-PA"/>
    </source>
</evidence>
<feature type="transmembrane region" description="Helical" evidence="6">
    <location>
        <begin position="151"/>
        <end position="172"/>
    </location>
</feature>
<dbReference type="VEuPathDB" id="VectorBase:LLOJ002000"/>
<evidence type="ECO:0000313" key="8">
    <source>
        <dbReference type="Proteomes" id="UP000092461"/>
    </source>
</evidence>
<evidence type="ECO:0000256" key="2">
    <source>
        <dbReference type="ARBA" id="ARBA00005335"/>
    </source>
</evidence>
<evidence type="ECO:0000256" key="4">
    <source>
        <dbReference type="ARBA" id="ARBA00022989"/>
    </source>
</evidence>
<dbReference type="Proteomes" id="UP000092461">
    <property type="component" value="Unassembled WGS sequence"/>
</dbReference>
<dbReference type="VEuPathDB" id="VectorBase:LLONM1_004657"/>
<keyword evidence="3 6" id="KW-0812">Transmembrane</keyword>
<keyword evidence="8" id="KW-1185">Reference proteome</keyword>